<gene>
    <name evidence="2" type="ORF">ENY07_03850</name>
</gene>
<dbReference type="EMBL" id="DTQM01000075">
    <property type="protein sequence ID" value="HGC42346.1"/>
    <property type="molecule type" value="Genomic_DNA"/>
</dbReference>
<organism evidence="2">
    <name type="scientific">Acidicaldus sp</name>
    <dbReference type="NCBI Taxonomy" id="1872105"/>
    <lineage>
        <taxon>Bacteria</taxon>
        <taxon>Pseudomonadati</taxon>
        <taxon>Pseudomonadota</taxon>
        <taxon>Alphaproteobacteria</taxon>
        <taxon>Acetobacterales</taxon>
        <taxon>Acetobacteraceae</taxon>
        <taxon>Acidicaldus</taxon>
    </lineage>
</organism>
<evidence type="ECO:0000313" key="2">
    <source>
        <dbReference type="EMBL" id="HGC42346.1"/>
    </source>
</evidence>
<evidence type="ECO:0000259" key="1">
    <source>
        <dbReference type="Pfam" id="PF13358"/>
    </source>
</evidence>
<reference evidence="2" key="1">
    <citation type="journal article" date="2020" name="mSystems">
        <title>Genome- and Community-Level Interaction Insights into Carbon Utilization and Element Cycling Functions of Hydrothermarchaeota in Hydrothermal Sediment.</title>
        <authorList>
            <person name="Zhou Z."/>
            <person name="Liu Y."/>
            <person name="Xu W."/>
            <person name="Pan J."/>
            <person name="Luo Z.H."/>
            <person name="Li M."/>
        </authorList>
    </citation>
    <scope>NUCLEOTIDE SEQUENCE</scope>
    <source>
        <strain evidence="2">SpSt-997</strain>
    </source>
</reference>
<name>A0A8J4HAK5_9PROT</name>
<protein>
    <recommendedName>
        <fullName evidence="1">Tc1-like transposase DDE domain-containing protein</fullName>
    </recommendedName>
</protein>
<feature type="domain" description="Tc1-like transposase DDE" evidence="1">
    <location>
        <begin position="11"/>
        <end position="53"/>
    </location>
</feature>
<proteinExistence type="predicted"/>
<dbReference type="AlphaFoldDB" id="A0A8J4HAK5"/>
<dbReference type="Gene3D" id="3.30.420.10">
    <property type="entry name" value="Ribonuclease H-like superfamily/Ribonuclease H"/>
    <property type="match status" value="1"/>
</dbReference>
<dbReference type="Pfam" id="PF13358">
    <property type="entry name" value="DDE_3"/>
    <property type="match status" value="1"/>
</dbReference>
<dbReference type="InterPro" id="IPR036397">
    <property type="entry name" value="RNaseH_sf"/>
</dbReference>
<dbReference type="GO" id="GO:0003676">
    <property type="term" value="F:nucleic acid binding"/>
    <property type="evidence" value="ECO:0007669"/>
    <property type="project" value="InterPro"/>
</dbReference>
<sequence length="96" mass="11161">MTVEIVKRSDQVKVLLRETNVLGEIALVFLPPYAPDRNPCELVWKHLKTDTVRRMAVTSTGDFAGRVRRAMRDLQNDTRKIRSFFQKPSLKYAAWI</sequence>
<dbReference type="InterPro" id="IPR038717">
    <property type="entry name" value="Tc1-like_DDE_dom"/>
</dbReference>
<comment type="caution">
    <text evidence="2">The sequence shown here is derived from an EMBL/GenBank/DDBJ whole genome shotgun (WGS) entry which is preliminary data.</text>
</comment>
<accession>A0A8J4HAK5</accession>